<proteinExistence type="predicted"/>
<keyword evidence="2" id="KW-1185">Reference proteome</keyword>
<accession>A0AAP0FSY9</accession>
<protein>
    <submittedName>
        <fullName evidence="1">Uncharacterized protein</fullName>
    </submittedName>
</protein>
<reference evidence="1 2" key="1">
    <citation type="journal article" date="2022" name="Nat. Plants">
        <title>Genomes of leafy and leafless Platanthera orchids illuminate the evolution of mycoheterotrophy.</title>
        <authorList>
            <person name="Li M.H."/>
            <person name="Liu K.W."/>
            <person name="Li Z."/>
            <person name="Lu H.C."/>
            <person name="Ye Q.L."/>
            <person name="Zhang D."/>
            <person name="Wang J.Y."/>
            <person name="Li Y.F."/>
            <person name="Zhong Z.M."/>
            <person name="Liu X."/>
            <person name="Yu X."/>
            <person name="Liu D.K."/>
            <person name="Tu X.D."/>
            <person name="Liu B."/>
            <person name="Hao Y."/>
            <person name="Liao X.Y."/>
            <person name="Jiang Y.T."/>
            <person name="Sun W.H."/>
            <person name="Chen J."/>
            <person name="Chen Y.Q."/>
            <person name="Ai Y."/>
            <person name="Zhai J.W."/>
            <person name="Wu S.S."/>
            <person name="Zhou Z."/>
            <person name="Hsiao Y.Y."/>
            <person name="Wu W.L."/>
            <person name="Chen Y.Y."/>
            <person name="Lin Y.F."/>
            <person name="Hsu J.L."/>
            <person name="Li C.Y."/>
            <person name="Wang Z.W."/>
            <person name="Zhao X."/>
            <person name="Zhong W.Y."/>
            <person name="Ma X.K."/>
            <person name="Ma L."/>
            <person name="Huang J."/>
            <person name="Chen G.Z."/>
            <person name="Huang M.Z."/>
            <person name="Huang L."/>
            <person name="Peng D.H."/>
            <person name="Luo Y.B."/>
            <person name="Zou S.Q."/>
            <person name="Chen S.P."/>
            <person name="Lan S."/>
            <person name="Tsai W.C."/>
            <person name="Van de Peer Y."/>
            <person name="Liu Z.J."/>
        </authorList>
    </citation>
    <scope>NUCLEOTIDE SEQUENCE [LARGE SCALE GENOMIC DNA]</scope>
    <source>
        <strain evidence="1">Lor287</strain>
    </source>
</reference>
<gene>
    <name evidence="1" type="ORF">KSP39_PZI024218</name>
</gene>
<name>A0AAP0FSY9_9ASPA</name>
<comment type="caution">
    <text evidence="1">The sequence shown here is derived from an EMBL/GenBank/DDBJ whole genome shotgun (WGS) entry which is preliminary data.</text>
</comment>
<dbReference type="EMBL" id="JBBWWQ010000021">
    <property type="protein sequence ID" value="KAK8913908.1"/>
    <property type="molecule type" value="Genomic_DNA"/>
</dbReference>
<dbReference type="Proteomes" id="UP001418222">
    <property type="component" value="Unassembled WGS sequence"/>
</dbReference>
<dbReference type="AlphaFoldDB" id="A0AAP0FSY9"/>
<evidence type="ECO:0000313" key="1">
    <source>
        <dbReference type="EMBL" id="KAK8913908.1"/>
    </source>
</evidence>
<sequence length="78" mass="8457">MPQLSLRILSKTSAGETTVGEIHLELRKVMFSSLSGRAIWAQPTRELSGHCSSSPCLIQKWSGLQSSMACSAGPRRPD</sequence>
<evidence type="ECO:0000313" key="2">
    <source>
        <dbReference type="Proteomes" id="UP001418222"/>
    </source>
</evidence>
<organism evidence="1 2">
    <name type="scientific">Platanthera zijinensis</name>
    <dbReference type="NCBI Taxonomy" id="2320716"/>
    <lineage>
        <taxon>Eukaryota</taxon>
        <taxon>Viridiplantae</taxon>
        <taxon>Streptophyta</taxon>
        <taxon>Embryophyta</taxon>
        <taxon>Tracheophyta</taxon>
        <taxon>Spermatophyta</taxon>
        <taxon>Magnoliopsida</taxon>
        <taxon>Liliopsida</taxon>
        <taxon>Asparagales</taxon>
        <taxon>Orchidaceae</taxon>
        <taxon>Orchidoideae</taxon>
        <taxon>Orchideae</taxon>
        <taxon>Orchidinae</taxon>
        <taxon>Platanthera</taxon>
    </lineage>
</organism>